<gene>
    <name evidence="2" type="ORF">AABB29_12430</name>
</gene>
<name>A0ABZ2V0W7_9RHOB</name>
<evidence type="ECO:0000259" key="1">
    <source>
        <dbReference type="Pfam" id="PF06114"/>
    </source>
</evidence>
<accession>A0ABZ2V0W7</accession>
<evidence type="ECO:0000313" key="3">
    <source>
        <dbReference type="Proteomes" id="UP001440612"/>
    </source>
</evidence>
<feature type="domain" description="IrrE N-terminal-like" evidence="1">
    <location>
        <begin position="57"/>
        <end position="168"/>
    </location>
</feature>
<dbReference type="RefSeq" id="WP_341365833.1">
    <property type="nucleotide sequence ID" value="NZ_CP150951.2"/>
</dbReference>
<evidence type="ECO:0000313" key="2">
    <source>
        <dbReference type="EMBL" id="WZC47713.1"/>
    </source>
</evidence>
<proteinExistence type="predicted"/>
<organism evidence="2 3">
    <name type="scientific">Yoonia phaeophyticola</name>
    <dbReference type="NCBI Taxonomy" id="3137369"/>
    <lineage>
        <taxon>Bacteria</taxon>
        <taxon>Pseudomonadati</taxon>
        <taxon>Pseudomonadota</taxon>
        <taxon>Alphaproteobacteria</taxon>
        <taxon>Rhodobacterales</taxon>
        <taxon>Paracoccaceae</taxon>
        <taxon>Yoonia</taxon>
    </lineage>
</organism>
<dbReference type="Pfam" id="PF06114">
    <property type="entry name" value="Peptidase_M78"/>
    <property type="match status" value="1"/>
</dbReference>
<reference evidence="3" key="1">
    <citation type="submission" date="2024-04" db="EMBL/GenBank/DDBJ databases">
        <title>Phylogenomic analyses of a clade within the roseobacter group suggest taxonomic reassignments of species of the genera Aestuariivita, Citreicella, Loktanella, Nautella, Pelagibaca, Ruegeria, Thalassobius, Thiobacimonas and Tropicibacter, and the proposal o.</title>
        <authorList>
            <person name="Jeon C.O."/>
        </authorList>
    </citation>
    <scope>NUCLEOTIDE SEQUENCE [LARGE SCALE GENOMIC DNA]</scope>
    <source>
        <strain evidence="3">BS5-3</strain>
    </source>
</reference>
<dbReference type="InterPro" id="IPR010359">
    <property type="entry name" value="IrrE_HExxH"/>
</dbReference>
<dbReference type="EMBL" id="CP150951">
    <property type="protein sequence ID" value="WZC47713.1"/>
    <property type="molecule type" value="Genomic_DNA"/>
</dbReference>
<sequence length="177" mass="19799">MPAKRPSYPYVEPTAAGQTRADIERLAERVAQEWDYHGAQTLDEVCTAAGVDIEYSHRPNEIMLEMPLDARPIVWLPRPSRPRDDRVIVATALGHWALHAEVTRDAHPGCGVQALYQPQAQAARDEADIFALAFLMPVDLFIDLWDLGRSQATSDHFDVPTKVAYLRAKNLNLGDTI</sequence>
<keyword evidence="3" id="KW-1185">Reference proteome</keyword>
<dbReference type="Proteomes" id="UP001440612">
    <property type="component" value="Chromosome"/>
</dbReference>
<protein>
    <submittedName>
        <fullName evidence="2">ImmA/IrrE family metallo-endopeptidase</fullName>
    </submittedName>
</protein>